<comment type="function">
    <text evidence="8 9">This protein is involved in the repair of mismatches in DNA. It is possible that it carries out the mismatch recognition step. This protein has a weak ATPase activity.</text>
</comment>
<evidence type="ECO:0000256" key="10">
    <source>
        <dbReference type="RuleBase" id="RU003756"/>
    </source>
</evidence>
<dbReference type="PANTHER" id="PTHR11361:SF34">
    <property type="entry name" value="DNA MISMATCH REPAIR PROTEIN MSH1, MITOCHONDRIAL"/>
    <property type="match status" value="1"/>
</dbReference>
<evidence type="ECO:0000256" key="2">
    <source>
        <dbReference type="ARBA" id="ARBA00021982"/>
    </source>
</evidence>
<dbReference type="SUPFAM" id="SSF53150">
    <property type="entry name" value="DNA repair protein MutS, domain II"/>
    <property type="match status" value="1"/>
</dbReference>
<dbReference type="SMART" id="SM00534">
    <property type="entry name" value="MUTSac"/>
    <property type="match status" value="1"/>
</dbReference>
<dbReference type="InterPro" id="IPR007861">
    <property type="entry name" value="DNA_mismatch_repair_MutS_clamp"/>
</dbReference>
<dbReference type="FunFam" id="3.40.50.300:FF:000870">
    <property type="entry name" value="MutS protein homolog 4"/>
    <property type="match status" value="1"/>
</dbReference>
<dbReference type="NCBIfam" id="NF003810">
    <property type="entry name" value="PRK05399.1"/>
    <property type="match status" value="1"/>
</dbReference>
<evidence type="ECO:0000256" key="7">
    <source>
        <dbReference type="ARBA" id="ARBA00023204"/>
    </source>
</evidence>
<sequence length="843" mass="93584">MQDNLTPMMRQYREAKDSIPPDAVLLFRMGDFYEEFFEDAEVVSSTLELTLTKRQGVPMCGFPHHALDTYLPRLVAAGVKVAVAEQMEDPKFAQGIVKRQVTRVITPGTIMDNALLNPSCNNFLVSLAAAKEKRALACLDISTGEFRVTEISDGHKLCTELNRLGARECVISHRLAAELRETDGFPETRNKILWTELDNDDFDFSRAEEFLKEHFKVATLDGFGCRNLPLAVSAAGAVLRYATENLRQDAKHILKLEVYSVDHSLELDSISQRNLELVETMFGGGKSGSLLGVLDHTVTPMGGRRLRNWVLRPLCEHDAIVARLDAVEQLKLDPLTLAELRETIGVVRDLERIVGRLNIGSANPRDFQTLAVSLGVLPGVKTLLEVFDAPLLEQLNNRLELFPELSEKISQAIADEPPALLSDGGVIRPGYSQQLDELRAAATDGKGWLSQIQQREQERTGIKSLKVKFNSVFGYYIEVSKANLASVPEDYIRKQTLVNAERFITPELKELESKILGSEEKARALEYQLFQELREFALGFTGGIQNAANALADVDALLSLAECARLHHYNRPGIFEDDRLIIKGGRHPVLDAAMTGSEKFVPNDCLLDGDRNRMMLITGPNMAGKSTYIRQTALLVVMAQMGSFIPADSAEVGLVDRIFTRVGAADDLARGQSTFMVEMVETANILNHVTPKSLVILDEIGRGTSTFDGLSIAWAVAEFLHDDPGCRCRTQFATHYHELTELAQTRRGVNNYNVAVKEYGDQIIFLRQIIPGATDRSYGIHVAKLAGIPTPVIERANVILELLEKAADAPRDAIASLPRNTVKARRKKGREDESDDMIQLRLL</sequence>
<dbReference type="PANTHER" id="PTHR11361">
    <property type="entry name" value="DNA MISMATCH REPAIR PROTEIN MUTS FAMILY MEMBER"/>
    <property type="match status" value="1"/>
</dbReference>
<dbReference type="InterPro" id="IPR016151">
    <property type="entry name" value="DNA_mismatch_repair_MutS_N"/>
</dbReference>
<dbReference type="InterPro" id="IPR027417">
    <property type="entry name" value="P-loop_NTPase"/>
</dbReference>
<dbReference type="GO" id="GO:0030983">
    <property type="term" value="F:mismatched DNA binding"/>
    <property type="evidence" value="ECO:0007669"/>
    <property type="project" value="InterPro"/>
</dbReference>
<dbReference type="InterPro" id="IPR017261">
    <property type="entry name" value="DNA_mismatch_repair_MutS/MSH"/>
</dbReference>
<dbReference type="FunFam" id="1.10.1420.10:FF:000002">
    <property type="entry name" value="DNA mismatch repair protein MutS"/>
    <property type="match status" value="1"/>
</dbReference>
<keyword evidence="7 9" id="KW-0234">DNA repair</keyword>
<keyword evidence="3 9" id="KW-0547">Nucleotide-binding</keyword>
<dbReference type="Gene3D" id="3.30.420.110">
    <property type="entry name" value="MutS, connector domain"/>
    <property type="match status" value="1"/>
</dbReference>
<dbReference type="HAMAP" id="MF_00096">
    <property type="entry name" value="MutS"/>
    <property type="match status" value="1"/>
</dbReference>
<dbReference type="Proteomes" id="UP000245959">
    <property type="component" value="Unassembled WGS sequence"/>
</dbReference>
<dbReference type="GeneID" id="78296045"/>
<dbReference type="InterPro" id="IPR005748">
    <property type="entry name" value="DNA_mismatch_repair_MutS"/>
</dbReference>
<dbReference type="CDD" id="cd03284">
    <property type="entry name" value="ABC_MutS1"/>
    <property type="match status" value="1"/>
</dbReference>
<dbReference type="InterPro" id="IPR007695">
    <property type="entry name" value="DNA_mismatch_repair_MutS-lik_N"/>
</dbReference>
<dbReference type="OrthoDB" id="9802448at2"/>
<evidence type="ECO:0000256" key="5">
    <source>
        <dbReference type="ARBA" id="ARBA00022840"/>
    </source>
</evidence>
<evidence type="ECO:0000256" key="6">
    <source>
        <dbReference type="ARBA" id="ARBA00023125"/>
    </source>
</evidence>
<feature type="binding site" evidence="9">
    <location>
        <begin position="619"/>
        <end position="626"/>
    </location>
    <ligand>
        <name>ATP</name>
        <dbReference type="ChEBI" id="CHEBI:30616"/>
    </ligand>
</feature>
<gene>
    <name evidence="9" type="primary">mutS</name>
    <name evidence="11" type="ORF">C8D82_1227</name>
</gene>
<dbReference type="SUPFAM" id="SSF55271">
    <property type="entry name" value="DNA repair protein MutS, domain I"/>
    <property type="match status" value="1"/>
</dbReference>
<dbReference type="InterPro" id="IPR036678">
    <property type="entry name" value="MutS_con_dom_sf"/>
</dbReference>
<dbReference type="EMBL" id="QEKH01000022">
    <property type="protein sequence ID" value="PVY39133.1"/>
    <property type="molecule type" value="Genomic_DNA"/>
</dbReference>
<dbReference type="Gene3D" id="1.10.1420.10">
    <property type="match status" value="2"/>
</dbReference>
<comment type="similarity">
    <text evidence="1 9 10">Belongs to the DNA mismatch repair MutS family.</text>
</comment>
<dbReference type="GO" id="GO:0140664">
    <property type="term" value="F:ATP-dependent DNA damage sensor activity"/>
    <property type="evidence" value="ECO:0007669"/>
    <property type="project" value="InterPro"/>
</dbReference>
<proteinExistence type="inferred from homology"/>
<reference evidence="11 12" key="1">
    <citation type="submission" date="2018-04" db="EMBL/GenBank/DDBJ databases">
        <title>Genomic Encyclopedia of Type Strains, Phase IV (KMG-IV): sequencing the most valuable type-strain genomes for metagenomic binning, comparative biology and taxonomic classification.</title>
        <authorList>
            <person name="Goeker M."/>
        </authorList>
    </citation>
    <scope>NUCLEOTIDE SEQUENCE [LARGE SCALE GENOMIC DNA]</scope>
    <source>
        <strain evidence="11 12">DSM 14823</strain>
    </source>
</reference>
<dbReference type="InterPro" id="IPR000432">
    <property type="entry name" value="DNA_mismatch_repair_MutS_C"/>
</dbReference>
<dbReference type="InterPro" id="IPR007696">
    <property type="entry name" value="DNA_mismatch_repair_MutS_core"/>
</dbReference>
<evidence type="ECO:0000313" key="11">
    <source>
        <dbReference type="EMBL" id="PVY39133.1"/>
    </source>
</evidence>
<dbReference type="Pfam" id="PF05192">
    <property type="entry name" value="MutS_III"/>
    <property type="match status" value="1"/>
</dbReference>
<dbReference type="RefSeq" id="WP_116884755.1">
    <property type="nucleotide sequence ID" value="NZ_CABMMC010000010.1"/>
</dbReference>
<keyword evidence="6 9" id="KW-0238">DNA-binding</keyword>
<dbReference type="GO" id="GO:0006298">
    <property type="term" value="P:mismatch repair"/>
    <property type="evidence" value="ECO:0007669"/>
    <property type="project" value="UniProtKB-UniRule"/>
</dbReference>
<comment type="caution">
    <text evidence="11">The sequence shown here is derived from an EMBL/GenBank/DDBJ whole genome shotgun (WGS) entry which is preliminary data.</text>
</comment>
<name>A0A2U1ARX9_9BACT</name>
<dbReference type="NCBIfam" id="TIGR01070">
    <property type="entry name" value="mutS1"/>
    <property type="match status" value="1"/>
</dbReference>
<dbReference type="InterPro" id="IPR007860">
    <property type="entry name" value="DNA_mmatch_repair_MutS_con_dom"/>
</dbReference>
<keyword evidence="4 9" id="KW-0227">DNA damage</keyword>
<dbReference type="Pfam" id="PF00488">
    <property type="entry name" value="MutS_V"/>
    <property type="match status" value="1"/>
</dbReference>
<dbReference type="PIRSF" id="PIRSF037677">
    <property type="entry name" value="DNA_mis_repair_Msh6"/>
    <property type="match status" value="1"/>
</dbReference>
<evidence type="ECO:0000256" key="4">
    <source>
        <dbReference type="ARBA" id="ARBA00022763"/>
    </source>
</evidence>
<dbReference type="GO" id="GO:0003684">
    <property type="term" value="F:damaged DNA binding"/>
    <property type="evidence" value="ECO:0007669"/>
    <property type="project" value="UniProtKB-UniRule"/>
</dbReference>
<dbReference type="Pfam" id="PF01624">
    <property type="entry name" value="MutS_I"/>
    <property type="match status" value="1"/>
</dbReference>
<dbReference type="Gene3D" id="3.40.50.300">
    <property type="entry name" value="P-loop containing nucleotide triphosphate hydrolases"/>
    <property type="match status" value="1"/>
</dbReference>
<protein>
    <recommendedName>
        <fullName evidence="2 9">DNA mismatch repair protein MutS</fullName>
    </recommendedName>
</protein>
<dbReference type="Pfam" id="PF05190">
    <property type="entry name" value="MutS_IV"/>
    <property type="match status" value="1"/>
</dbReference>
<dbReference type="InterPro" id="IPR045076">
    <property type="entry name" value="MutS"/>
</dbReference>
<dbReference type="InterPro" id="IPR036187">
    <property type="entry name" value="DNA_mismatch_repair_MutS_sf"/>
</dbReference>
<dbReference type="Pfam" id="PF05188">
    <property type="entry name" value="MutS_II"/>
    <property type="match status" value="1"/>
</dbReference>
<evidence type="ECO:0000313" key="12">
    <source>
        <dbReference type="Proteomes" id="UP000245959"/>
    </source>
</evidence>
<dbReference type="SUPFAM" id="SSF52540">
    <property type="entry name" value="P-loop containing nucleoside triphosphate hydrolases"/>
    <property type="match status" value="1"/>
</dbReference>
<dbReference type="Gene3D" id="3.40.1170.10">
    <property type="entry name" value="DNA repair protein MutS, domain I"/>
    <property type="match status" value="1"/>
</dbReference>
<dbReference type="SUPFAM" id="SSF48334">
    <property type="entry name" value="DNA repair protein MutS, domain III"/>
    <property type="match status" value="1"/>
</dbReference>
<evidence type="ECO:0000256" key="9">
    <source>
        <dbReference type="HAMAP-Rule" id="MF_00096"/>
    </source>
</evidence>
<keyword evidence="5 9" id="KW-0067">ATP-binding</keyword>
<evidence type="ECO:0000256" key="8">
    <source>
        <dbReference type="ARBA" id="ARBA00024647"/>
    </source>
</evidence>
<dbReference type="GO" id="GO:0005524">
    <property type="term" value="F:ATP binding"/>
    <property type="evidence" value="ECO:0007669"/>
    <property type="project" value="UniProtKB-UniRule"/>
</dbReference>
<dbReference type="PROSITE" id="PS00486">
    <property type="entry name" value="DNA_MISMATCH_REPAIR_2"/>
    <property type="match status" value="1"/>
</dbReference>
<organism evidence="11 12">
    <name type="scientific">Victivallis vadensis</name>
    <dbReference type="NCBI Taxonomy" id="172901"/>
    <lineage>
        <taxon>Bacteria</taxon>
        <taxon>Pseudomonadati</taxon>
        <taxon>Lentisphaerota</taxon>
        <taxon>Lentisphaeria</taxon>
        <taxon>Victivallales</taxon>
        <taxon>Victivallaceae</taxon>
        <taxon>Victivallis</taxon>
    </lineage>
</organism>
<dbReference type="AlphaFoldDB" id="A0A2U1ARX9"/>
<dbReference type="SMART" id="SM00533">
    <property type="entry name" value="MUTSd"/>
    <property type="match status" value="1"/>
</dbReference>
<accession>A0A2U1ARX9</accession>
<evidence type="ECO:0000256" key="3">
    <source>
        <dbReference type="ARBA" id="ARBA00022741"/>
    </source>
</evidence>
<evidence type="ECO:0000256" key="1">
    <source>
        <dbReference type="ARBA" id="ARBA00006271"/>
    </source>
</evidence>
<keyword evidence="12" id="KW-1185">Reference proteome</keyword>